<evidence type="ECO:0000256" key="1">
    <source>
        <dbReference type="ARBA" id="ARBA00000900"/>
    </source>
</evidence>
<dbReference type="GO" id="GO:0008233">
    <property type="term" value="F:peptidase activity"/>
    <property type="evidence" value="ECO:0007669"/>
    <property type="project" value="UniProtKB-KW"/>
</dbReference>
<dbReference type="Proteomes" id="UP000054047">
    <property type="component" value="Unassembled WGS sequence"/>
</dbReference>
<dbReference type="SUPFAM" id="SSF46785">
    <property type="entry name" value="Winged helix' DNA-binding domain"/>
    <property type="match status" value="1"/>
</dbReference>
<accession>A0A0C2D338</accession>
<dbReference type="InterPro" id="IPR042065">
    <property type="entry name" value="E3_ELL-like"/>
</dbReference>
<evidence type="ECO:0000256" key="12">
    <source>
        <dbReference type="SAM" id="SignalP"/>
    </source>
</evidence>
<dbReference type="UniPathway" id="UPA00143"/>
<dbReference type="EC" id="2.3.2.27" evidence="10"/>
<evidence type="ECO:0000256" key="5">
    <source>
        <dbReference type="ARBA" id="ARBA00022771"/>
    </source>
</evidence>
<dbReference type="InterPro" id="IPR055194">
    <property type="entry name" value="UBR1-like_WH"/>
</dbReference>
<dbReference type="GO" id="GO:0016567">
    <property type="term" value="P:protein ubiquitination"/>
    <property type="evidence" value="ECO:0007669"/>
    <property type="project" value="UniProtKB-UniRule"/>
</dbReference>
<dbReference type="OrthoDB" id="26387at2759"/>
<keyword evidence="14" id="KW-0645">Protease</keyword>
<dbReference type="PROSITE" id="PS51157">
    <property type="entry name" value="ZF_UBR"/>
    <property type="match status" value="1"/>
</dbReference>
<reference evidence="14 15" key="1">
    <citation type="submission" date="2013-12" db="EMBL/GenBank/DDBJ databases">
        <title>Draft genome of the parsitic nematode Ancylostoma duodenale.</title>
        <authorList>
            <person name="Mitreva M."/>
        </authorList>
    </citation>
    <scope>NUCLEOTIDE SEQUENCE [LARGE SCALE GENOMIC DNA]</scope>
    <source>
        <strain evidence="14 15">Zhejiang</strain>
    </source>
</reference>
<comment type="catalytic activity">
    <reaction evidence="1 10">
        <text>S-ubiquitinyl-[E2 ubiquitin-conjugating enzyme]-L-cysteine + [acceptor protein]-L-lysine = [E2 ubiquitin-conjugating enzyme]-L-cysteine + N(6)-ubiquitinyl-[acceptor protein]-L-lysine.</text>
        <dbReference type="EC" id="2.3.2.27"/>
    </reaction>
</comment>
<dbReference type="GO" id="GO:0071596">
    <property type="term" value="P:ubiquitin-dependent protein catabolic process via the N-end rule pathway"/>
    <property type="evidence" value="ECO:0007669"/>
    <property type="project" value="UniProtKB-UniRule"/>
</dbReference>
<feature type="chain" id="PRO_5002164016" description="E3 ubiquitin-protein ligase" evidence="12">
    <location>
        <begin position="24"/>
        <end position="1155"/>
    </location>
</feature>
<dbReference type="EMBL" id="KN728403">
    <property type="protein sequence ID" value="KIH63843.1"/>
    <property type="molecule type" value="Genomic_DNA"/>
</dbReference>
<keyword evidence="12" id="KW-0732">Signal</keyword>
<dbReference type="InterPro" id="IPR036390">
    <property type="entry name" value="WH_DNA-bd_sf"/>
</dbReference>
<evidence type="ECO:0000256" key="6">
    <source>
        <dbReference type="ARBA" id="ARBA00022786"/>
    </source>
</evidence>
<feature type="region of interest" description="Disordered" evidence="11">
    <location>
        <begin position="1135"/>
        <end position="1155"/>
    </location>
</feature>
<keyword evidence="3 10" id="KW-0808">Transferase</keyword>
<name>A0A0C2D338_9BILA</name>
<dbReference type="GO" id="GO:0061630">
    <property type="term" value="F:ubiquitin protein ligase activity"/>
    <property type="evidence" value="ECO:0007669"/>
    <property type="project" value="UniProtKB-UniRule"/>
</dbReference>
<dbReference type="GO" id="GO:0000151">
    <property type="term" value="C:ubiquitin ligase complex"/>
    <property type="evidence" value="ECO:0007669"/>
    <property type="project" value="TreeGrafter"/>
</dbReference>
<feature type="region of interest" description="Disordered" evidence="11">
    <location>
        <begin position="932"/>
        <end position="955"/>
    </location>
</feature>
<keyword evidence="15" id="KW-1185">Reference proteome</keyword>
<dbReference type="GO" id="GO:0005737">
    <property type="term" value="C:cytoplasm"/>
    <property type="evidence" value="ECO:0007669"/>
    <property type="project" value="TreeGrafter"/>
</dbReference>
<evidence type="ECO:0000256" key="10">
    <source>
        <dbReference type="RuleBase" id="RU366018"/>
    </source>
</evidence>
<comment type="pathway">
    <text evidence="2 10">Protein modification; protein ubiquitination.</text>
</comment>
<dbReference type="InterPro" id="IPR014719">
    <property type="entry name" value="Ribosomal_bL12_C/ClpS-like"/>
</dbReference>
<evidence type="ECO:0000256" key="3">
    <source>
        <dbReference type="ARBA" id="ARBA00022679"/>
    </source>
</evidence>
<keyword evidence="7 10" id="KW-0862">Zinc</keyword>
<keyword evidence="4 10" id="KW-0479">Metal-binding</keyword>
<evidence type="ECO:0000256" key="2">
    <source>
        <dbReference type="ARBA" id="ARBA00004906"/>
    </source>
</evidence>
<proteinExistence type="inferred from homology"/>
<dbReference type="SMART" id="SM00396">
    <property type="entry name" value="ZnF_UBR1"/>
    <property type="match status" value="1"/>
</dbReference>
<evidence type="ECO:0000313" key="15">
    <source>
        <dbReference type="Proteomes" id="UP000054047"/>
    </source>
</evidence>
<dbReference type="Pfam" id="PF02207">
    <property type="entry name" value="zf-UBR"/>
    <property type="match status" value="1"/>
</dbReference>
<dbReference type="CDD" id="cd19672">
    <property type="entry name" value="UBR-box_UBR1_like"/>
    <property type="match status" value="1"/>
</dbReference>
<dbReference type="AlphaFoldDB" id="A0A0C2D338"/>
<dbReference type="Gene3D" id="1.10.10.2670">
    <property type="entry name" value="E3 ubiquitin-protein ligase"/>
    <property type="match status" value="1"/>
</dbReference>
<dbReference type="GO" id="GO:0008270">
    <property type="term" value="F:zinc ion binding"/>
    <property type="evidence" value="ECO:0007669"/>
    <property type="project" value="UniProtKB-UniRule"/>
</dbReference>
<dbReference type="SUPFAM" id="SSF54736">
    <property type="entry name" value="ClpS-like"/>
    <property type="match status" value="1"/>
</dbReference>
<dbReference type="InterPro" id="IPR039164">
    <property type="entry name" value="UBR1-like"/>
</dbReference>
<keyword evidence="6 10" id="KW-0833">Ubl conjugation pathway</keyword>
<comment type="function">
    <text evidence="10">Ubiquitin ligase protein which is a component of the N-end rule pathway. Recognizes and binds to proteins bearing specific N-terminal residues that are destabilizing according to the N-end rule, leading to their ubiquitination and subsequent degradation.</text>
</comment>
<dbReference type="InterPro" id="IPR003126">
    <property type="entry name" value="Znf_UBR"/>
</dbReference>
<dbReference type="PANTHER" id="PTHR21497">
    <property type="entry name" value="UBIQUITIN LIGASE E3 ALPHA-RELATED"/>
    <property type="match status" value="1"/>
</dbReference>
<dbReference type="Pfam" id="PF02617">
    <property type="entry name" value="ClpS"/>
    <property type="match status" value="1"/>
</dbReference>
<organism evidence="14 15">
    <name type="scientific">Ancylostoma duodenale</name>
    <dbReference type="NCBI Taxonomy" id="51022"/>
    <lineage>
        <taxon>Eukaryota</taxon>
        <taxon>Metazoa</taxon>
        <taxon>Ecdysozoa</taxon>
        <taxon>Nematoda</taxon>
        <taxon>Chromadorea</taxon>
        <taxon>Rhabditida</taxon>
        <taxon>Rhabditina</taxon>
        <taxon>Rhabditomorpha</taxon>
        <taxon>Strongyloidea</taxon>
        <taxon>Ancylostomatidae</taxon>
        <taxon>Ancylostomatinae</taxon>
        <taxon>Ancylostoma</taxon>
    </lineage>
</organism>
<dbReference type="Gene3D" id="2.10.110.30">
    <property type="match status" value="1"/>
</dbReference>
<dbReference type="FunFam" id="2.10.110.30:FF:000001">
    <property type="entry name" value="E3 ubiquitin-protein ligase UBR2 isoform 1"/>
    <property type="match status" value="1"/>
</dbReference>
<evidence type="ECO:0000256" key="8">
    <source>
        <dbReference type="ARBA" id="ARBA00046341"/>
    </source>
</evidence>
<dbReference type="Pfam" id="PF22960">
    <property type="entry name" value="WHD_UBR1"/>
    <property type="match status" value="1"/>
</dbReference>
<feature type="zinc finger region" description="UBR-type" evidence="9">
    <location>
        <begin position="53"/>
        <end position="124"/>
    </location>
</feature>
<evidence type="ECO:0000256" key="9">
    <source>
        <dbReference type="PROSITE-ProRule" id="PRU00508"/>
    </source>
</evidence>
<protein>
    <recommendedName>
        <fullName evidence="10">E3 ubiquitin-protein ligase</fullName>
        <ecNumber evidence="10">2.3.2.27</ecNumber>
    </recommendedName>
</protein>
<gene>
    <name evidence="14" type="ORF">ANCDUO_05853</name>
</gene>
<dbReference type="FunFam" id="3.30.1390.10:FF:000010">
    <property type="entry name" value="E3 ubiquitin-protein ligase ubr-1"/>
    <property type="match status" value="1"/>
</dbReference>
<evidence type="ECO:0000256" key="7">
    <source>
        <dbReference type="ARBA" id="ARBA00022833"/>
    </source>
</evidence>
<feature type="domain" description="UBR-type" evidence="13">
    <location>
        <begin position="53"/>
        <end position="124"/>
    </location>
</feature>
<evidence type="ECO:0000256" key="4">
    <source>
        <dbReference type="ARBA" id="ARBA00022723"/>
    </source>
</evidence>
<sequence length="1155" mass="130300">MGTASVLLLILRHKALFVPLAGAFCADSSVTDSSLRPLIEQSGLSAEGRRPGQICGHVFKSGELTYSCKDCATDATCVMCHECFHLSEHKSHKYKMHTSSGAGYCDCGDEDAWTSGYACKTHEKNKEEPSATEKPEVTSVAPYVTVLYNDETHTYETVIRALEMFINCTKDQAMLIATIVDREGRSAVKVGAKQDCERVKSDIQRRTLRDMNRRTEKAGPLDVKVLDGALVAHQNHAIALMAWLNSQIDAFPILGSIVGDILLNTLIEKEDDELDPQETILVRLLRFDKKMWKSARANTHQMLMKTVLMNFEQKVVFSKTFLAHYDDIYKEFIDDDHDIDISVVSLTVQFLTVPSIARRLIAEDDAMRTIFTTLMKHTDDFAKGAKGMDEVKRQSVEHQVWELEWETAFNIQLRIQDILGYVIAWAAADRTIHRKLLLQCLDALNLHPPSSLEEPAGATHTVVDVNGESTVVIPFDVLRGAVSIHQPLWRLTAGLFTANEELLRFLLTTDVSCLSEEEASIRQQMRKMASTLYEMPLRAIVLCAQASAQLWRRNGFSLVNQIHNYYSPLCRAEMFDRDLLMMQVGAAIRPPTDFLLHIICRFRLIQWADQSGDGGSKHSTPFGKMEPEETGKIIVILAEEMLHLLIMIVGERYHPGVGKCTYAEQVQREVIHVLCTGPQPFSHIQKRMSHDPMIERISLHDVVNSVANFNKPTSTSAGQFHLKDSLLCEYNPFFYHYSRSDLSQAEQYQQKVRSKLDRKLQACPPPTPCEFEPFFAPARNILKTPCLIKILKIVLDRTGKRSRFSSDRLLHRALYLIGMALHEQTRDPRGFLFTEVAEKEELLRSLESLSGSSEVATHADLLWWTIQKYKEVQLLSMTGKAVEKRKESTENQEGVDDAKAKRAARAAKMREQAMLKMSKMQKSFLKVMETENPSVTEQTAAGGVPSELRGDDDEDFVSKQQDHGFPVCLGPQRSVVESVLPRKVTCILCQEEETLSPSNGKAFVCAAYVQKSLLFAQQGEPETDAKLRDLAPANLLVGIDASTCSHTMHYECFHNLSETLLSRERQRPRQQMVFNQKMVDPEVGEYLCPLCKRLSNTAMPLLPALQLMDIDGFSTARGETAEDFDSWVGRVKTLLDTPPVRQTPTQKPKSHSRKR</sequence>
<evidence type="ECO:0000313" key="14">
    <source>
        <dbReference type="EMBL" id="KIH63843.1"/>
    </source>
</evidence>
<keyword evidence="14" id="KW-0378">Hydrolase</keyword>
<dbReference type="Gene3D" id="3.30.1390.10">
    <property type="match status" value="1"/>
</dbReference>
<keyword evidence="5 10" id="KW-0863">Zinc-finger</keyword>
<dbReference type="InterPro" id="IPR003769">
    <property type="entry name" value="ClpS_core"/>
</dbReference>
<comment type="similarity">
    <text evidence="8 10">Belongs to the E3 ubiquitin-protein ligase UBR1-like family.</text>
</comment>
<evidence type="ECO:0000256" key="11">
    <source>
        <dbReference type="SAM" id="MobiDB-lite"/>
    </source>
</evidence>
<feature type="signal peptide" evidence="12">
    <location>
        <begin position="1"/>
        <end position="23"/>
    </location>
</feature>
<dbReference type="PANTHER" id="PTHR21497:SF24">
    <property type="entry name" value="E3 UBIQUITIN-PROTEIN LIGASE UBR1"/>
    <property type="match status" value="1"/>
</dbReference>
<evidence type="ECO:0000259" key="13">
    <source>
        <dbReference type="PROSITE" id="PS51157"/>
    </source>
</evidence>